<sequence length="159" mass="17868">MLIGTISDTHDNMPQIKKAVDFFNKRKVEHVVHAGDFTSPFTFRILKGLKCRFTGIFGNNDGDKLLLQKMSEGRLFNQPHIFELAGKKIILMHEHHTADALADSGHYDIVIYGHTHKPDVRKVKNTLVINPGEAGSWLYDKSTIAIADLSDMTAEIILL</sequence>
<evidence type="ECO:0000313" key="4">
    <source>
        <dbReference type="EMBL" id="SPQ01404.1"/>
    </source>
</evidence>
<dbReference type="NCBIfam" id="TIGR00040">
    <property type="entry name" value="yfcE"/>
    <property type="match status" value="1"/>
</dbReference>
<evidence type="ECO:0000256" key="2">
    <source>
        <dbReference type="RuleBase" id="RU362039"/>
    </source>
</evidence>
<dbReference type="PANTHER" id="PTHR43165">
    <property type="entry name" value="METALLOPHOSPHOESTERASE"/>
    <property type="match status" value="1"/>
</dbReference>
<dbReference type="SUPFAM" id="SSF56300">
    <property type="entry name" value="Metallo-dependent phosphatases"/>
    <property type="match status" value="1"/>
</dbReference>
<dbReference type="OrthoDB" id="9800565at2"/>
<comment type="similarity">
    <text evidence="1 2">Belongs to the metallophosphoesterase superfamily. YfcE family.</text>
</comment>
<comment type="cofactor">
    <cofactor evidence="2">
        <name>a divalent metal cation</name>
        <dbReference type="ChEBI" id="CHEBI:60240"/>
    </cofactor>
</comment>
<dbReference type="CDD" id="cd00841">
    <property type="entry name" value="MPP_YfcE"/>
    <property type="match status" value="1"/>
</dbReference>
<dbReference type="InterPro" id="IPR024654">
    <property type="entry name" value="Calcineurin-like_PHP_lpxH"/>
</dbReference>
<dbReference type="GO" id="GO:0016787">
    <property type="term" value="F:hydrolase activity"/>
    <property type="evidence" value="ECO:0007669"/>
    <property type="project" value="UniProtKB-UniRule"/>
</dbReference>
<dbReference type="InterPro" id="IPR053193">
    <property type="entry name" value="MetalloPDE_YfcE-like"/>
</dbReference>
<proteinExistence type="inferred from homology"/>
<gene>
    <name evidence="4" type="ORF">NBG4_530010</name>
</gene>
<feature type="domain" description="Calcineurin-like phosphoesterase" evidence="3">
    <location>
        <begin position="1"/>
        <end position="151"/>
    </location>
</feature>
<dbReference type="Gene3D" id="3.60.21.10">
    <property type="match status" value="1"/>
</dbReference>
<keyword evidence="2" id="KW-0479">Metal-binding</keyword>
<dbReference type="EC" id="3.1.4.-" evidence="2"/>
<evidence type="ECO:0000256" key="1">
    <source>
        <dbReference type="ARBA" id="ARBA00008950"/>
    </source>
</evidence>
<keyword evidence="5" id="KW-1185">Reference proteome</keyword>
<dbReference type="GO" id="GO:0046872">
    <property type="term" value="F:metal ion binding"/>
    <property type="evidence" value="ECO:0007669"/>
    <property type="project" value="UniProtKB-KW"/>
</dbReference>
<keyword evidence="4" id="KW-0378">Hydrolase</keyword>
<dbReference type="InterPro" id="IPR041802">
    <property type="entry name" value="MPP_YfcE"/>
</dbReference>
<protein>
    <recommendedName>
        <fullName evidence="2">Phosphoesterase</fullName>
        <ecNumber evidence="2">3.1.4.-</ecNumber>
    </recommendedName>
</protein>
<accession>A0A2U3QJ17</accession>
<evidence type="ECO:0000313" key="5">
    <source>
        <dbReference type="Proteomes" id="UP000245125"/>
    </source>
</evidence>
<dbReference type="InterPro" id="IPR000979">
    <property type="entry name" value="Phosphodiesterase_MJ0936/Vps29"/>
</dbReference>
<dbReference type="EMBL" id="OUUY01000101">
    <property type="protein sequence ID" value="SPQ01404.1"/>
    <property type="molecule type" value="Genomic_DNA"/>
</dbReference>
<evidence type="ECO:0000259" key="3">
    <source>
        <dbReference type="Pfam" id="PF12850"/>
    </source>
</evidence>
<reference evidence="5" key="1">
    <citation type="submission" date="2018-03" db="EMBL/GenBank/DDBJ databases">
        <authorList>
            <person name="Zecchin S."/>
        </authorList>
    </citation>
    <scope>NUCLEOTIDE SEQUENCE [LARGE SCALE GENOMIC DNA]</scope>
</reference>
<dbReference type="AlphaFoldDB" id="A0A2U3QJ17"/>
<dbReference type="Proteomes" id="UP000245125">
    <property type="component" value="Unassembled WGS sequence"/>
</dbReference>
<dbReference type="InterPro" id="IPR029052">
    <property type="entry name" value="Metallo-depent_PP-like"/>
</dbReference>
<dbReference type="Pfam" id="PF12850">
    <property type="entry name" value="Metallophos_2"/>
    <property type="match status" value="1"/>
</dbReference>
<name>A0A2U3QJ17_9BACT</name>
<dbReference type="PANTHER" id="PTHR43165:SF1">
    <property type="entry name" value="PHOSPHODIESTERASE MJ0936"/>
    <property type="match status" value="1"/>
</dbReference>
<organism evidence="4 5">
    <name type="scientific">Candidatus Sulfobium mesophilum</name>
    <dbReference type="NCBI Taxonomy" id="2016548"/>
    <lineage>
        <taxon>Bacteria</taxon>
        <taxon>Pseudomonadati</taxon>
        <taxon>Nitrospirota</taxon>
        <taxon>Nitrospiria</taxon>
        <taxon>Nitrospirales</taxon>
        <taxon>Nitrospiraceae</taxon>
        <taxon>Candidatus Sulfobium</taxon>
    </lineage>
</organism>